<dbReference type="Proteomes" id="UP000007875">
    <property type="component" value="Unassembled WGS sequence"/>
</dbReference>
<dbReference type="PANTHER" id="PTHR19871">
    <property type="entry name" value="BETA TRANSDUCIN-RELATED PROTEIN"/>
    <property type="match status" value="1"/>
</dbReference>
<dbReference type="Gene3D" id="2.130.10.10">
    <property type="entry name" value="YVTN repeat-like/Quinoprotein amine dehydrogenase"/>
    <property type="match status" value="1"/>
</dbReference>
<dbReference type="InterPro" id="IPR011044">
    <property type="entry name" value="Quino_amine_DH_bsu"/>
</dbReference>
<dbReference type="Ensembl" id="ENSCSAVT00000004697.1">
    <property type="protein sequence ID" value="ENSCSAVP00000004630.1"/>
    <property type="gene ID" value="ENSCSAVG00000002761.1"/>
</dbReference>
<dbReference type="HOGENOM" id="CLU_1021308_0_0_1"/>
<reference evidence="2" key="1">
    <citation type="submission" date="2003-08" db="EMBL/GenBank/DDBJ databases">
        <authorList>
            <person name="Birren B."/>
            <person name="Nusbaum C."/>
            <person name="Abebe A."/>
            <person name="Abouelleil A."/>
            <person name="Adekoya E."/>
            <person name="Ait-zahra M."/>
            <person name="Allen N."/>
            <person name="Allen T."/>
            <person name="An P."/>
            <person name="Anderson M."/>
            <person name="Anderson S."/>
            <person name="Arachchi H."/>
            <person name="Armbruster J."/>
            <person name="Bachantsang P."/>
            <person name="Baldwin J."/>
            <person name="Barry A."/>
            <person name="Bayul T."/>
            <person name="Blitshsteyn B."/>
            <person name="Bloom T."/>
            <person name="Blye J."/>
            <person name="Boguslavskiy L."/>
            <person name="Borowsky M."/>
            <person name="Boukhgalter B."/>
            <person name="Brunache A."/>
            <person name="Butler J."/>
            <person name="Calixte N."/>
            <person name="Calvo S."/>
            <person name="Camarata J."/>
            <person name="Campo K."/>
            <person name="Chang J."/>
            <person name="Cheshatsang Y."/>
            <person name="Citroen M."/>
            <person name="Collymore A."/>
            <person name="Considine T."/>
            <person name="Cook A."/>
            <person name="Cooke P."/>
            <person name="Corum B."/>
            <person name="Cuomo C."/>
            <person name="David R."/>
            <person name="Dawoe T."/>
            <person name="Degray S."/>
            <person name="Dodge S."/>
            <person name="Dooley K."/>
            <person name="Dorje P."/>
            <person name="Dorjee K."/>
            <person name="Dorris L."/>
            <person name="Duffey N."/>
            <person name="Dupes A."/>
            <person name="Elkins T."/>
            <person name="Engels R."/>
            <person name="Erickson J."/>
            <person name="Farina A."/>
            <person name="Faro S."/>
            <person name="Ferreira P."/>
            <person name="Fischer H."/>
            <person name="Fitzgerald M."/>
            <person name="Foley K."/>
            <person name="Gage D."/>
            <person name="Galagan J."/>
            <person name="Gearin G."/>
            <person name="Gnerre S."/>
            <person name="Gnirke A."/>
            <person name="Goyette A."/>
            <person name="Graham J."/>
            <person name="Grandbois E."/>
            <person name="Gyaltsen K."/>
            <person name="Hafez N."/>
            <person name="Hagopian D."/>
            <person name="Hagos B."/>
            <person name="Hall J."/>
            <person name="Hatcher B."/>
            <person name="Heller A."/>
            <person name="Higgins H."/>
            <person name="Honan T."/>
            <person name="Horn A."/>
            <person name="Houde N."/>
            <person name="Hughes L."/>
            <person name="Hulme W."/>
            <person name="Husby E."/>
            <person name="Iliev I."/>
            <person name="Jaffe D."/>
            <person name="Jones C."/>
            <person name="Kamal M."/>
            <person name="Kamat A."/>
            <person name="Kamvysselis M."/>
            <person name="Karlsson E."/>
            <person name="Kells C."/>
            <person name="Kieu A."/>
            <person name="Kisner P."/>
            <person name="Kodira C."/>
            <person name="Kulbokas E."/>
            <person name="Labutti K."/>
            <person name="Lama D."/>
            <person name="Landers T."/>
            <person name="Leger J."/>
            <person name="Levine S."/>
            <person name="Lewis D."/>
            <person name="Lewis T."/>
            <person name="Lindblad-toh K."/>
            <person name="Liu X."/>
            <person name="Lokyitsang T."/>
            <person name="Lokyitsang Y."/>
            <person name="Lucien O."/>
            <person name="Lui A."/>
            <person name="Ma L.J."/>
            <person name="Mabbitt R."/>
            <person name="Macdonald J."/>
            <person name="Maclean C."/>
            <person name="Major J."/>
            <person name="Manning J."/>
            <person name="Marabella R."/>
            <person name="Maru K."/>
            <person name="Matthews C."/>
            <person name="Mauceli E."/>
            <person name="Mccarthy M."/>
            <person name="Mcdonough S."/>
            <person name="Mcghee T."/>
            <person name="Meldrim J."/>
            <person name="Meneus L."/>
            <person name="Mesirov J."/>
            <person name="Mihalev A."/>
            <person name="Mihova T."/>
            <person name="Mikkelsen T."/>
            <person name="Mlenga V."/>
            <person name="Moru K."/>
            <person name="Mozes J."/>
            <person name="Mulrain L."/>
            <person name="Munson G."/>
            <person name="Naylor J."/>
            <person name="Newes C."/>
            <person name="Nguyen C."/>
            <person name="Nguyen N."/>
            <person name="Nguyen T."/>
            <person name="Nicol R."/>
            <person name="Nielsen C."/>
            <person name="Nizzari M."/>
            <person name="Norbu C."/>
            <person name="Norbu N."/>
            <person name="O'donnell P."/>
            <person name="Okoawo O."/>
            <person name="O'leary S."/>
            <person name="Omotosho B."/>
            <person name="O'neill K."/>
            <person name="Osman S."/>
            <person name="Parker S."/>
            <person name="Perrin D."/>
            <person name="Phunkhang P."/>
            <person name="Piqani B."/>
            <person name="Purcell S."/>
            <person name="Rachupka T."/>
            <person name="Ramasamy U."/>
            <person name="Rameau R."/>
            <person name="Ray V."/>
            <person name="Raymond C."/>
            <person name="Retta R."/>
            <person name="Richardson S."/>
            <person name="Rise C."/>
            <person name="Rodriguez J."/>
            <person name="Rogers J."/>
            <person name="Rogov P."/>
            <person name="Rutman M."/>
            <person name="Schupbach R."/>
            <person name="Seaman C."/>
            <person name="Settipalli S."/>
            <person name="Sharpe T."/>
            <person name="Sheridan J."/>
            <person name="Sherpa N."/>
            <person name="Shi J."/>
            <person name="Smirnov S."/>
            <person name="Smith C."/>
            <person name="Sougnez C."/>
            <person name="Spencer B."/>
            <person name="Stalker J."/>
            <person name="Stange-thomann N."/>
            <person name="Stavropoulos S."/>
            <person name="Stetson K."/>
            <person name="Stone C."/>
            <person name="Stone S."/>
            <person name="Stubbs M."/>
            <person name="Talamas J."/>
            <person name="Tchuinga P."/>
            <person name="Tenzing P."/>
            <person name="Tesfaye S."/>
            <person name="Theodore J."/>
            <person name="Thoulutsang Y."/>
            <person name="Topham K."/>
            <person name="Towey S."/>
            <person name="Tsamla T."/>
            <person name="Tsomo N."/>
            <person name="Vallee D."/>
            <person name="Vassiliev H."/>
            <person name="Venkataraman V."/>
            <person name="Vinson J."/>
            <person name="Vo A."/>
            <person name="Wade C."/>
            <person name="Wang S."/>
            <person name="Wangchuk T."/>
            <person name="Wangdi T."/>
            <person name="Whittaker C."/>
            <person name="Wilkinson J."/>
            <person name="Wu Y."/>
            <person name="Wyman D."/>
            <person name="Yadav S."/>
            <person name="Yang S."/>
            <person name="Yang X."/>
            <person name="Yeager S."/>
            <person name="Yee E."/>
            <person name="Young G."/>
            <person name="Zainoun J."/>
            <person name="Zembeck L."/>
            <person name="Zimmer A."/>
            <person name="Zody M."/>
            <person name="Lander E."/>
        </authorList>
    </citation>
    <scope>NUCLEOTIDE SEQUENCE [LARGE SCALE GENOMIC DNA]</scope>
</reference>
<dbReference type="SUPFAM" id="SSF50969">
    <property type="entry name" value="YVTN repeat-like/Quinoprotein amine dehydrogenase"/>
    <property type="match status" value="1"/>
</dbReference>
<dbReference type="OMA" id="ITVWNIT"/>
<reference evidence="1" key="2">
    <citation type="submission" date="2025-08" db="UniProtKB">
        <authorList>
            <consortium name="Ensembl"/>
        </authorList>
    </citation>
    <scope>IDENTIFICATION</scope>
</reference>
<dbReference type="PANTHER" id="PTHR19871:SF43">
    <property type="entry name" value="SI:CH211-212K18.6"/>
    <property type="match status" value="1"/>
</dbReference>
<evidence type="ECO:0000313" key="1">
    <source>
        <dbReference type="Ensembl" id="ENSCSAVP00000004630.1"/>
    </source>
</evidence>
<name>H2YH31_CIOSA</name>
<sequence length="273" mass="31005">MCMRQYMTLHQIVTFELYDAINYGHVRTIKACPDDRVFGIYLNRLGSHIIALCKGVHGTEVGAWNVESGHHQHIAFQNNHSTMGACVDLQYCMTADPSETTLRVHNLALRIDDRAGQSMQKKSQGIGEFYPITHNSRYVVARGSDNGPITVWNITRGQCKGEAVSIERGLQERNDVVIVKDTKVVVLSDRGTSSMEEGSQQIFKTIYIYDLQTKKYVRKLRPVAVTICPSDEYRILGHDRLLGVAQDRSHFILWSLDTGQVIKRIKLDFSKYE</sequence>
<proteinExistence type="predicted"/>
<dbReference type="InterPro" id="IPR052752">
    <property type="entry name" value="NACHT-WD_repeat"/>
</dbReference>
<dbReference type="eggNOG" id="KOG3602">
    <property type="taxonomic scope" value="Eukaryota"/>
</dbReference>
<organism evidence="1 2">
    <name type="scientific">Ciona savignyi</name>
    <name type="common">Pacific transparent sea squirt</name>
    <dbReference type="NCBI Taxonomy" id="51511"/>
    <lineage>
        <taxon>Eukaryota</taxon>
        <taxon>Metazoa</taxon>
        <taxon>Chordata</taxon>
        <taxon>Tunicata</taxon>
        <taxon>Ascidiacea</taxon>
        <taxon>Phlebobranchia</taxon>
        <taxon>Cionidae</taxon>
        <taxon>Ciona</taxon>
    </lineage>
</organism>
<dbReference type="InterPro" id="IPR015943">
    <property type="entry name" value="WD40/YVTN_repeat-like_dom_sf"/>
</dbReference>
<dbReference type="STRING" id="51511.ENSCSAVP00000004630"/>
<dbReference type="GeneTree" id="ENSGT00940000167021"/>
<dbReference type="AlphaFoldDB" id="H2YH31"/>
<evidence type="ECO:0000313" key="2">
    <source>
        <dbReference type="Proteomes" id="UP000007875"/>
    </source>
</evidence>
<keyword evidence="2" id="KW-1185">Reference proteome</keyword>
<accession>H2YH31</accession>
<dbReference type="InParanoid" id="H2YH31"/>
<protein>
    <submittedName>
        <fullName evidence="1">Uncharacterized protein</fullName>
    </submittedName>
</protein>
<reference evidence="1" key="3">
    <citation type="submission" date="2025-09" db="UniProtKB">
        <authorList>
            <consortium name="Ensembl"/>
        </authorList>
    </citation>
    <scope>IDENTIFICATION</scope>
</reference>